<dbReference type="Pfam" id="PF09747">
    <property type="entry name" value="CCD97-like_C"/>
    <property type="match status" value="1"/>
</dbReference>
<feature type="domain" description="CCD97-like C-terminal" evidence="2">
    <location>
        <begin position="126"/>
        <end position="228"/>
    </location>
</feature>
<feature type="compositionally biased region" description="Acidic residues" evidence="1">
    <location>
        <begin position="208"/>
        <end position="220"/>
    </location>
</feature>
<organism evidence="3 4">
    <name type="scientific">Pterulicium gracile</name>
    <dbReference type="NCBI Taxonomy" id="1884261"/>
    <lineage>
        <taxon>Eukaryota</taxon>
        <taxon>Fungi</taxon>
        <taxon>Dikarya</taxon>
        <taxon>Basidiomycota</taxon>
        <taxon>Agaricomycotina</taxon>
        <taxon>Agaricomycetes</taxon>
        <taxon>Agaricomycetidae</taxon>
        <taxon>Agaricales</taxon>
        <taxon>Pleurotineae</taxon>
        <taxon>Pterulaceae</taxon>
        <taxon>Pterulicium</taxon>
    </lineage>
</organism>
<dbReference type="STRING" id="1884261.A0A5C3QEP5"/>
<name>A0A5C3QEP5_9AGAR</name>
<reference evidence="3 4" key="1">
    <citation type="journal article" date="2019" name="Nat. Ecol. Evol.">
        <title>Megaphylogeny resolves global patterns of mushroom evolution.</title>
        <authorList>
            <person name="Varga T."/>
            <person name="Krizsan K."/>
            <person name="Foldi C."/>
            <person name="Dima B."/>
            <person name="Sanchez-Garcia M."/>
            <person name="Sanchez-Ramirez S."/>
            <person name="Szollosi G.J."/>
            <person name="Szarkandi J.G."/>
            <person name="Papp V."/>
            <person name="Albert L."/>
            <person name="Andreopoulos W."/>
            <person name="Angelini C."/>
            <person name="Antonin V."/>
            <person name="Barry K.W."/>
            <person name="Bougher N.L."/>
            <person name="Buchanan P."/>
            <person name="Buyck B."/>
            <person name="Bense V."/>
            <person name="Catcheside P."/>
            <person name="Chovatia M."/>
            <person name="Cooper J."/>
            <person name="Damon W."/>
            <person name="Desjardin D."/>
            <person name="Finy P."/>
            <person name="Geml J."/>
            <person name="Haridas S."/>
            <person name="Hughes K."/>
            <person name="Justo A."/>
            <person name="Karasinski D."/>
            <person name="Kautmanova I."/>
            <person name="Kiss B."/>
            <person name="Kocsube S."/>
            <person name="Kotiranta H."/>
            <person name="LaButti K.M."/>
            <person name="Lechner B.E."/>
            <person name="Liimatainen K."/>
            <person name="Lipzen A."/>
            <person name="Lukacs Z."/>
            <person name="Mihaltcheva S."/>
            <person name="Morgado L.N."/>
            <person name="Niskanen T."/>
            <person name="Noordeloos M.E."/>
            <person name="Ohm R.A."/>
            <person name="Ortiz-Santana B."/>
            <person name="Ovrebo C."/>
            <person name="Racz N."/>
            <person name="Riley R."/>
            <person name="Savchenko A."/>
            <person name="Shiryaev A."/>
            <person name="Soop K."/>
            <person name="Spirin V."/>
            <person name="Szebenyi C."/>
            <person name="Tomsovsky M."/>
            <person name="Tulloss R.E."/>
            <person name="Uehling J."/>
            <person name="Grigoriev I.V."/>
            <person name="Vagvolgyi C."/>
            <person name="Papp T."/>
            <person name="Martin F.M."/>
            <person name="Miettinen O."/>
            <person name="Hibbett D.S."/>
            <person name="Nagy L.G."/>
        </authorList>
    </citation>
    <scope>NUCLEOTIDE SEQUENCE [LARGE SCALE GENOMIC DNA]</scope>
    <source>
        <strain evidence="3 4">CBS 309.79</strain>
    </source>
</reference>
<evidence type="ECO:0000313" key="4">
    <source>
        <dbReference type="Proteomes" id="UP000305067"/>
    </source>
</evidence>
<dbReference type="AlphaFoldDB" id="A0A5C3QEP5"/>
<feature type="region of interest" description="Disordered" evidence="1">
    <location>
        <begin position="133"/>
        <end position="183"/>
    </location>
</feature>
<evidence type="ECO:0000313" key="3">
    <source>
        <dbReference type="EMBL" id="TFL00516.1"/>
    </source>
</evidence>
<dbReference type="InterPro" id="IPR040233">
    <property type="entry name" value="CCD97-like_C"/>
</dbReference>
<feature type="region of interest" description="Disordered" evidence="1">
    <location>
        <begin position="208"/>
        <end position="232"/>
    </location>
</feature>
<proteinExistence type="predicted"/>
<evidence type="ECO:0000259" key="2">
    <source>
        <dbReference type="Pfam" id="PF09747"/>
    </source>
</evidence>
<gene>
    <name evidence="3" type="ORF">BDV98DRAFT_549761</name>
</gene>
<sequence>MASVNFNPAHILSYLELPLDNAPALQANPVQFLREHIKSLPPQLLVKFSAVTTPKQRTVIPTIRNRRLQHQFTFQSARSEYPALWEGRGRMGLTEGEEEKEWAQTGFLEGSSKHVGNLGKLLGEYEEERKAEHARVARRQAADDAFVPEEEEDDDDDDDSETDMNVANPANDDAPETEEEQRARFLQKVKELFIYGMLQDADYDAVDWNDELDAEDDQEEQDRWFDDESEGE</sequence>
<protein>
    <recommendedName>
        <fullName evidence="2">CCD97-like C-terminal domain-containing protein</fullName>
    </recommendedName>
</protein>
<feature type="compositionally biased region" description="Acidic residues" evidence="1">
    <location>
        <begin position="146"/>
        <end position="162"/>
    </location>
</feature>
<evidence type="ECO:0000256" key="1">
    <source>
        <dbReference type="SAM" id="MobiDB-lite"/>
    </source>
</evidence>
<dbReference type="EMBL" id="ML178828">
    <property type="protein sequence ID" value="TFL00516.1"/>
    <property type="molecule type" value="Genomic_DNA"/>
</dbReference>
<accession>A0A5C3QEP5</accession>
<dbReference type="Proteomes" id="UP000305067">
    <property type="component" value="Unassembled WGS sequence"/>
</dbReference>
<keyword evidence="4" id="KW-1185">Reference proteome</keyword>
<dbReference type="OrthoDB" id="3345311at2759"/>